<dbReference type="OrthoDB" id="2953893at2759"/>
<dbReference type="PANTHER" id="PTHR40465">
    <property type="entry name" value="CHROMOSOME 1, WHOLE GENOME SHOTGUN SEQUENCE"/>
    <property type="match status" value="1"/>
</dbReference>
<feature type="transmembrane region" description="Helical" evidence="1">
    <location>
        <begin position="47"/>
        <end position="66"/>
    </location>
</feature>
<feature type="transmembrane region" description="Helical" evidence="1">
    <location>
        <begin position="206"/>
        <end position="226"/>
    </location>
</feature>
<keyword evidence="1" id="KW-1133">Transmembrane helix</keyword>
<feature type="transmembrane region" description="Helical" evidence="1">
    <location>
        <begin position="20"/>
        <end position="40"/>
    </location>
</feature>
<evidence type="ECO:0000256" key="1">
    <source>
        <dbReference type="SAM" id="Phobius"/>
    </source>
</evidence>
<evidence type="ECO:0000259" key="2">
    <source>
        <dbReference type="Pfam" id="PF20152"/>
    </source>
</evidence>
<name>A0A8E2DP73_9APHY</name>
<dbReference type="InterPro" id="IPR045339">
    <property type="entry name" value="DUF6534"/>
</dbReference>
<evidence type="ECO:0000313" key="4">
    <source>
        <dbReference type="Proteomes" id="UP000250043"/>
    </source>
</evidence>
<feature type="transmembrane region" description="Helical" evidence="1">
    <location>
        <begin position="232"/>
        <end position="252"/>
    </location>
</feature>
<keyword evidence="1" id="KW-0812">Transmembrane</keyword>
<dbReference type="Pfam" id="PF20152">
    <property type="entry name" value="DUF6534"/>
    <property type="match status" value="1"/>
</dbReference>
<reference evidence="3 4" key="1">
    <citation type="submission" date="2016-07" db="EMBL/GenBank/DDBJ databases">
        <title>Draft genome of the white-rot fungus Obba rivulosa 3A-2.</title>
        <authorList>
            <consortium name="DOE Joint Genome Institute"/>
            <person name="Miettinen O."/>
            <person name="Riley R."/>
            <person name="Acob R."/>
            <person name="Barry K."/>
            <person name="Cullen D."/>
            <person name="De Vries R."/>
            <person name="Hainaut M."/>
            <person name="Hatakka A."/>
            <person name="Henrissat B."/>
            <person name="Hilden K."/>
            <person name="Kuo R."/>
            <person name="Labutti K."/>
            <person name="Lipzen A."/>
            <person name="Makela M.R."/>
            <person name="Sandor L."/>
            <person name="Spatafora J.W."/>
            <person name="Grigoriev I.V."/>
            <person name="Hibbett D.S."/>
        </authorList>
    </citation>
    <scope>NUCLEOTIDE SEQUENCE [LARGE SCALE GENOMIC DNA]</scope>
    <source>
        <strain evidence="3 4">3A-2</strain>
    </source>
</reference>
<organism evidence="3 4">
    <name type="scientific">Obba rivulosa</name>
    <dbReference type="NCBI Taxonomy" id="1052685"/>
    <lineage>
        <taxon>Eukaryota</taxon>
        <taxon>Fungi</taxon>
        <taxon>Dikarya</taxon>
        <taxon>Basidiomycota</taxon>
        <taxon>Agaricomycotina</taxon>
        <taxon>Agaricomycetes</taxon>
        <taxon>Polyporales</taxon>
        <taxon>Gelatoporiaceae</taxon>
        <taxon>Obba</taxon>
    </lineage>
</organism>
<accession>A0A8E2DP73</accession>
<dbReference type="Proteomes" id="UP000250043">
    <property type="component" value="Unassembled WGS sequence"/>
</dbReference>
<feature type="transmembrane region" description="Helical" evidence="1">
    <location>
        <begin position="122"/>
        <end position="146"/>
    </location>
</feature>
<keyword evidence="1" id="KW-0472">Membrane</keyword>
<feature type="transmembrane region" description="Helical" evidence="1">
    <location>
        <begin position="166"/>
        <end position="185"/>
    </location>
</feature>
<feature type="transmembrane region" description="Helical" evidence="1">
    <location>
        <begin position="97"/>
        <end position="115"/>
    </location>
</feature>
<protein>
    <recommendedName>
        <fullName evidence="2">DUF6534 domain-containing protein</fullName>
    </recommendedName>
</protein>
<evidence type="ECO:0000313" key="3">
    <source>
        <dbReference type="EMBL" id="OCH93204.1"/>
    </source>
</evidence>
<feature type="domain" description="DUF6534" evidence="2">
    <location>
        <begin position="170"/>
        <end position="256"/>
    </location>
</feature>
<keyword evidence="4" id="KW-1185">Reference proteome</keyword>
<sequence>MSTCSGVPASQFTGPLVLGYQFNWALYGVLGMQLFIYTNAKVPEARVWTKVVVWTVFLLETAQIVMTTHDAFHELALSWGDCAGLTALYWAWMDQPMFSGITTAIIQCAYAYRVWLLSHSWLLAVLIIATSLTQMSASLAEGILVLNLPSVADTQVDTYKSTAVRLGGTFFCDILIAFSMMILLYRVRSRTDFKETQSKINKIIKLVLETGMSTAIVAIIDLTLFLTFQRNYYHVAPALMLSKLYSISYLVFLNSRVAFVHADERAMDASMPRCVRDTGERSEAIQINIDRETITDSLAMVDLEMAKSQAYKERAESILAKLNGLEAQ</sequence>
<dbReference type="AlphaFoldDB" id="A0A8E2DP73"/>
<dbReference type="EMBL" id="KV722358">
    <property type="protein sequence ID" value="OCH93204.1"/>
    <property type="molecule type" value="Genomic_DNA"/>
</dbReference>
<proteinExistence type="predicted"/>
<gene>
    <name evidence="3" type="ORF">OBBRIDRAFT_885715</name>
</gene>
<dbReference type="PANTHER" id="PTHR40465:SF1">
    <property type="entry name" value="DUF6534 DOMAIN-CONTAINING PROTEIN"/>
    <property type="match status" value="1"/>
</dbReference>